<dbReference type="EMBL" id="CP048838">
    <property type="protein sequence ID" value="QJA03417.1"/>
    <property type="molecule type" value="Genomic_DNA"/>
</dbReference>
<evidence type="ECO:0000313" key="4">
    <source>
        <dbReference type="EMBL" id="QJA03417.1"/>
    </source>
</evidence>
<evidence type="ECO:0000313" key="6">
    <source>
        <dbReference type="Proteomes" id="UP000503330"/>
    </source>
</evidence>
<dbReference type="Proteomes" id="UP000030008">
    <property type="component" value="Unassembled WGS sequence"/>
</dbReference>
<dbReference type="EMBL" id="WWTN01000028">
    <property type="protein sequence ID" value="MZH57052.1"/>
    <property type="molecule type" value="Genomic_DNA"/>
</dbReference>
<dbReference type="EMBL" id="JQIF01000002">
    <property type="protein sequence ID" value="KGJ54984.1"/>
    <property type="molecule type" value="Genomic_DNA"/>
</dbReference>
<evidence type="ECO:0000313" key="3">
    <source>
        <dbReference type="EMBL" id="MZH57052.1"/>
    </source>
</evidence>
<protein>
    <submittedName>
        <fullName evidence="4">Helix-turn-helix transcriptional regulator</fullName>
    </submittedName>
    <submittedName>
        <fullName evidence="2">PadR family transcriptional regulator</fullName>
    </submittedName>
</protein>
<evidence type="ECO:0000259" key="1">
    <source>
        <dbReference type="Pfam" id="PF03551"/>
    </source>
</evidence>
<dbReference type="Gene3D" id="1.10.10.10">
    <property type="entry name" value="Winged helix-like DNA-binding domain superfamily/Winged helix DNA-binding domain"/>
    <property type="match status" value="1"/>
</dbReference>
<gene>
    <name evidence="2" type="ORF">CIAN88_00855</name>
    <name evidence="4" type="ORF">G4D54_13660</name>
    <name evidence="3" type="ORF">GT664_15190</name>
</gene>
<dbReference type="InterPro" id="IPR036388">
    <property type="entry name" value="WH-like_DNA-bd_sf"/>
</dbReference>
<reference evidence="2 5" key="1">
    <citation type="submission" date="2014-08" db="EMBL/GenBank/DDBJ databases">
        <title>Clostridium innocuum, an unnegligible vancomycin-resistant pathogen causing extra-intestinal infections.</title>
        <authorList>
            <person name="Feng Y."/>
            <person name="Chiu C.-H."/>
        </authorList>
    </citation>
    <scope>NUCLEOTIDE SEQUENCE [LARGE SCALE GENOMIC DNA]</scope>
    <source>
        <strain evidence="2 5">AN88</strain>
    </source>
</reference>
<evidence type="ECO:0000313" key="5">
    <source>
        <dbReference type="Proteomes" id="UP000030008"/>
    </source>
</evidence>
<dbReference type="SUPFAM" id="SSF46785">
    <property type="entry name" value="Winged helix' DNA-binding domain"/>
    <property type="match status" value="1"/>
</dbReference>
<dbReference type="RefSeq" id="WP_002610466.1">
    <property type="nucleotide sequence ID" value="NZ_AP025565.1"/>
</dbReference>
<reference evidence="4 6" key="3">
    <citation type="submission" date="2020-02" db="EMBL/GenBank/DDBJ databases">
        <authorList>
            <person name="Kociolek L.K."/>
            <person name="Ozer E.A."/>
        </authorList>
    </citation>
    <scope>NUCLEOTIDE SEQUENCE [LARGE SCALE GENOMIC DNA]</scope>
    <source>
        <strain evidence="4 6">ATCC 14501</strain>
    </source>
</reference>
<reference evidence="3" key="2">
    <citation type="journal article" date="2019" name="Nat. Med.">
        <title>A library of human gut bacterial isolates paired with longitudinal multiomics data enables mechanistic microbiome research.</title>
        <authorList>
            <person name="Poyet M."/>
            <person name="Groussin M."/>
            <person name="Gibbons S.M."/>
            <person name="Avila-Pacheco J."/>
            <person name="Jiang X."/>
            <person name="Kearney S.M."/>
            <person name="Perrotta A.R."/>
            <person name="Berdy B."/>
            <person name="Zhao S."/>
            <person name="Lieberman T.D."/>
            <person name="Swanson P.K."/>
            <person name="Smith M."/>
            <person name="Roesemann S."/>
            <person name="Alexander J.E."/>
            <person name="Rich S.A."/>
            <person name="Livny J."/>
            <person name="Vlamakis H."/>
            <person name="Clish C."/>
            <person name="Bullock K."/>
            <person name="Deik A."/>
            <person name="Scott J."/>
            <person name="Pierce K.A."/>
            <person name="Xavier R.J."/>
            <person name="Alm E.J."/>
        </authorList>
    </citation>
    <scope>NUCLEOTIDE SEQUENCE</scope>
    <source>
        <strain evidence="3">BIOML-A12</strain>
    </source>
</reference>
<evidence type="ECO:0000313" key="2">
    <source>
        <dbReference type="EMBL" id="KGJ54984.1"/>
    </source>
</evidence>
<sequence length="112" mass="12953">MSKSNTMESAQLTDAMYYILLSLMIERHGYAIMKYIEELSNQSITMGPGTLYTLLKKLCRAEWILQTSVTADRTKKYQITDTGRQVLLHEVARRKRMVEDGLRILEENGYEG</sequence>
<dbReference type="Proteomes" id="UP000503330">
    <property type="component" value="Chromosome"/>
</dbReference>
<dbReference type="PANTHER" id="PTHR33169">
    <property type="entry name" value="PADR-FAMILY TRANSCRIPTIONAL REGULATOR"/>
    <property type="match status" value="1"/>
</dbReference>
<dbReference type="InterPro" id="IPR036390">
    <property type="entry name" value="WH_DNA-bd_sf"/>
</dbReference>
<organism evidence="2 5">
    <name type="scientific">Clostridium innocuum</name>
    <dbReference type="NCBI Taxonomy" id="1522"/>
    <lineage>
        <taxon>Bacteria</taxon>
        <taxon>Bacillati</taxon>
        <taxon>Bacillota</taxon>
        <taxon>Clostridia</taxon>
        <taxon>Eubacteriales</taxon>
        <taxon>Clostridiaceae</taxon>
        <taxon>Clostridium</taxon>
    </lineage>
</organism>
<dbReference type="InterPro" id="IPR052509">
    <property type="entry name" value="Metal_resp_DNA-bind_regulator"/>
</dbReference>
<dbReference type="PANTHER" id="PTHR33169:SF13">
    <property type="entry name" value="PADR-FAMILY TRANSCRIPTIONAL REGULATOR"/>
    <property type="match status" value="1"/>
</dbReference>
<dbReference type="Proteomes" id="UP000604383">
    <property type="component" value="Unassembled WGS sequence"/>
</dbReference>
<name>A0A099IAE5_CLOIN</name>
<dbReference type="GeneID" id="61926603"/>
<accession>A0A099IAE5</accession>
<dbReference type="Pfam" id="PF03551">
    <property type="entry name" value="PadR"/>
    <property type="match status" value="1"/>
</dbReference>
<proteinExistence type="predicted"/>
<dbReference type="InterPro" id="IPR005149">
    <property type="entry name" value="Tscrpt_reg_PadR_N"/>
</dbReference>
<dbReference type="AlphaFoldDB" id="A0A099IAE5"/>
<feature type="domain" description="Transcription regulator PadR N-terminal" evidence="1">
    <location>
        <begin position="26"/>
        <end position="87"/>
    </location>
</feature>